<accession>A0ABW5IQZ7</accession>
<dbReference type="RefSeq" id="WP_377510086.1">
    <property type="nucleotide sequence ID" value="NZ_JBHULU010000021.1"/>
</dbReference>
<feature type="chain" id="PRO_5046008619" description="Erythromycin esterase homolog" evidence="1">
    <location>
        <begin position="28"/>
        <end position="451"/>
    </location>
</feature>
<evidence type="ECO:0000313" key="3">
    <source>
        <dbReference type="Proteomes" id="UP001597544"/>
    </source>
</evidence>
<dbReference type="Gene3D" id="3.30.1870.10">
    <property type="entry name" value="EreA-like, domain 2"/>
    <property type="match status" value="1"/>
</dbReference>
<proteinExistence type="predicted"/>
<dbReference type="Proteomes" id="UP001597544">
    <property type="component" value="Unassembled WGS sequence"/>
</dbReference>
<feature type="signal peptide" evidence="1">
    <location>
        <begin position="1"/>
        <end position="27"/>
    </location>
</feature>
<gene>
    <name evidence="2" type="ORF">ACFSRY_16180</name>
</gene>
<keyword evidence="3" id="KW-1185">Reference proteome</keyword>
<comment type="caution">
    <text evidence="2">The sequence shown here is derived from an EMBL/GenBank/DDBJ whole genome shotgun (WGS) entry which is preliminary data.</text>
</comment>
<evidence type="ECO:0008006" key="4">
    <source>
        <dbReference type="Google" id="ProtNLM"/>
    </source>
</evidence>
<reference evidence="3" key="1">
    <citation type="journal article" date="2019" name="Int. J. Syst. Evol. Microbiol.">
        <title>The Global Catalogue of Microorganisms (GCM) 10K type strain sequencing project: providing services to taxonomists for standard genome sequencing and annotation.</title>
        <authorList>
            <consortium name="The Broad Institute Genomics Platform"/>
            <consortium name="The Broad Institute Genome Sequencing Center for Infectious Disease"/>
            <person name="Wu L."/>
            <person name="Ma J."/>
        </authorList>
    </citation>
    <scope>NUCLEOTIDE SEQUENCE [LARGE SCALE GENOMIC DNA]</scope>
    <source>
        <strain evidence="3">KCTC 42498</strain>
    </source>
</reference>
<evidence type="ECO:0000256" key="1">
    <source>
        <dbReference type="SAM" id="SignalP"/>
    </source>
</evidence>
<protein>
    <recommendedName>
        <fullName evidence="4">Erythromycin esterase homolog</fullName>
    </recommendedName>
</protein>
<name>A0ABW5IQZ7_9BACT</name>
<evidence type="ECO:0000313" key="2">
    <source>
        <dbReference type="EMBL" id="MFD2515412.1"/>
    </source>
</evidence>
<organism evidence="2 3">
    <name type="scientific">Pontibacter locisalis</name>
    <dbReference type="NCBI Taxonomy" id="1719035"/>
    <lineage>
        <taxon>Bacteria</taxon>
        <taxon>Pseudomonadati</taxon>
        <taxon>Bacteroidota</taxon>
        <taxon>Cytophagia</taxon>
        <taxon>Cytophagales</taxon>
        <taxon>Hymenobacteraceae</taxon>
        <taxon>Pontibacter</taxon>
    </lineage>
</organism>
<sequence>MRNGFLSVAQLIILLFSLFFSAGPLLAQTGKECPVYSHNVTPGAVKSIKNKTITSKKGQYDLSWLDKAIKTKKVLMLGENHWMSSISAMEEAIIFYANEKGSFPVLVLENSYSSTAYINAYINCPEGVDCEPYLKVLKPVVRSQESVNLLKSLKQWNATHPDKKITVACTDVEQDLGYTLNSVIVPYIKQLGDKKLFAMINKEQQFTDGIVAYMDSLIQNSPENFAVEGKPFLNKAFLKNVLLNFRVRYDSEVASRAQGDGSFDRIFSTARLKQIKDNLTNEALFGKLIEEHNSIFIGGASHSRIYIAGNGDEEAMNWEGWYLANEYAPTKGKVYSIKLVNLSYDIPASNMNQEYETDNPGLKYLVSNYKKCFSAEGKKGYRLIDGLTPVSSALVADFKKNKDQPVRLQGNTEMKKLLAKSPELKEDHNLKSFYGHDVVVVFPTATLFDML</sequence>
<dbReference type="SUPFAM" id="SSF159501">
    <property type="entry name" value="EreA/ChaN-like"/>
    <property type="match status" value="1"/>
</dbReference>
<dbReference type="EMBL" id="JBHULU010000021">
    <property type="protein sequence ID" value="MFD2515412.1"/>
    <property type="molecule type" value="Genomic_DNA"/>
</dbReference>
<keyword evidence="1" id="KW-0732">Signal</keyword>